<reference evidence="1 2" key="2">
    <citation type="submission" date="2016-05" db="EMBL/GenBank/DDBJ databases">
        <title>Lineage-specific infection strategies underlie the spectrum of fungal disease in amphibians.</title>
        <authorList>
            <person name="Cuomo C.A."/>
            <person name="Farrer R.A."/>
            <person name="James T."/>
            <person name="Longcore J."/>
            <person name="Birren B."/>
        </authorList>
    </citation>
    <scope>NUCLEOTIDE SEQUENCE [LARGE SCALE GENOMIC DNA]</scope>
    <source>
        <strain evidence="1 2">JEL423</strain>
    </source>
</reference>
<dbReference type="OrthoDB" id="2134855at2759"/>
<proteinExistence type="predicted"/>
<dbReference type="AlphaFoldDB" id="A0A177WR13"/>
<reference evidence="1 2" key="1">
    <citation type="submission" date="2006-10" db="EMBL/GenBank/DDBJ databases">
        <title>The Genome Sequence of Batrachochytrium dendrobatidis JEL423.</title>
        <authorList>
            <consortium name="The Broad Institute Genome Sequencing Platform"/>
            <person name="Birren B."/>
            <person name="Lander E."/>
            <person name="Galagan J."/>
            <person name="Cuomo C."/>
            <person name="Devon K."/>
            <person name="Jaffe D."/>
            <person name="Butler J."/>
            <person name="Alvarez P."/>
            <person name="Gnerre S."/>
            <person name="Grabherr M."/>
            <person name="Kleber M."/>
            <person name="Mauceli E."/>
            <person name="Brockman W."/>
            <person name="Young S."/>
            <person name="LaButti K."/>
            <person name="Sykes S."/>
            <person name="DeCaprio D."/>
            <person name="Crawford M."/>
            <person name="Koehrsen M."/>
            <person name="Engels R."/>
            <person name="Montgomery P."/>
            <person name="Pearson M."/>
            <person name="Howarth C."/>
            <person name="Larson L."/>
            <person name="White J."/>
            <person name="O'Leary S."/>
            <person name="Kodira C."/>
            <person name="Zeng Q."/>
            <person name="Yandava C."/>
            <person name="Alvarado L."/>
            <person name="Longcore J."/>
            <person name="James T."/>
        </authorList>
    </citation>
    <scope>NUCLEOTIDE SEQUENCE [LARGE SCALE GENOMIC DNA]</scope>
    <source>
        <strain evidence="1 2">JEL423</strain>
    </source>
</reference>
<dbReference type="EMBL" id="DS022308">
    <property type="protein sequence ID" value="OAJ42533.1"/>
    <property type="molecule type" value="Genomic_DNA"/>
</dbReference>
<gene>
    <name evidence="1" type="ORF">BDEG_25983</name>
</gene>
<sequence length="225" mass="24403">MAATGQFLSFGKPNTLQTHSLLAFNPTSLFPDPPSDLEKTVITQSVATTIVQPNPSLDSLHELQSNEVCLDHSSNDSGLPLFPSPLTNVSALPAVYSATQKQPFVQMTPYIKLNGKIDGVFISRKDADKLSISTIGTAETCYGEVNRLSPLGLMLFNKQVVVQNVFELPSAFANSVYANGVVGLDTIHALGLSVMCDRGMVYVWNPEHSSYHSKDSHEPIDLHLS</sequence>
<protein>
    <submittedName>
        <fullName evidence="1">Uncharacterized protein</fullName>
    </submittedName>
</protein>
<accession>A0A177WR13</accession>
<evidence type="ECO:0000313" key="1">
    <source>
        <dbReference type="EMBL" id="OAJ42533.1"/>
    </source>
</evidence>
<organism evidence="1 2">
    <name type="scientific">Batrachochytrium dendrobatidis (strain JEL423)</name>
    <dbReference type="NCBI Taxonomy" id="403673"/>
    <lineage>
        <taxon>Eukaryota</taxon>
        <taxon>Fungi</taxon>
        <taxon>Fungi incertae sedis</taxon>
        <taxon>Chytridiomycota</taxon>
        <taxon>Chytridiomycota incertae sedis</taxon>
        <taxon>Chytridiomycetes</taxon>
        <taxon>Rhizophydiales</taxon>
        <taxon>Rhizophydiales incertae sedis</taxon>
        <taxon>Batrachochytrium</taxon>
    </lineage>
</organism>
<evidence type="ECO:0000313" key="2">
    <source>
        <dbReference type="Proteomes" id="UP000077115"/>
    </source>
</evidence>
<dbReference type="VEuPathDB" id="FungiDB:BDEG_25983"/>
<name>A0A177WR13_BATDL</name>
<dbReference type="Proteomes" id="UP000077115">
    <property type="component" value="Unassembled WGS sequence"/>
</dbReference>